<dbReference type="PANTHER" id="PTHR33392:SF6">
    <property type="entry name" value="POLYISOPRENYL-TEICHOIC ACID--PEPTIDOGLYCAN TEICHOIC ACID TRANSFERASE TAGU"/>
    <property type="match status" value="1"/>
</dbReference>
<dbReference type="NCBIfam" id="TIGR00350">
    <property type="entry name" value="lytR_cpsA_psr"/>
    <property type="match status" value="1"/>
</dbReference>
<evidence type="ECO:0000256" key="3">
    <source>
        <dbReference type="SAM" id="Phobius"/>
    </source>
</evidence>
<keyword evidence="6" id="KW-1185">Reference proteome</keyword>
<evidence type="ECO:0000259" key="4">
    <source>
        <dbReference type="Pfam" id="PF03816"/>
    </source>
</evidence>
<evidence type="ECO:0000256" key="1">
    <source>
        <dbReference type="ARBA" id="ARBA00006068"/>
    </source>
</evidence>
<evidence type="ECO:0000313" key="5">
    <source>
        <dbReference type="EMBL" id="MBD7914052.1"/>
    </source>
</evidence>
<organism evidence="5 6">
    <name type="scientific">Clostridium gallinarum</name>
    <dbReference type="NCBI Taxonomy" id="2762246"/>
    <lineage>
        <taxon>Bacteria</taxon>
        <taxon>Bacillati</taxon>
        <taxon>Bacillota</taxon>
        <taxon>Clostridia</taxon>
        <taxon>Eubacteriales</taxon>
        <taxon>Clostridiaceae</taxon>
        <taxon>Clostridium</taxon>
    </lineage>
</organism>
<keyword evidence="3" id="KW-1133">Transmembrane helix</keyword>
<keyword evidence="3" id="KW-0472">Membrane</keyword>
<name>A0ABR8Q0V6_9CLOT</name>
<protein>
    <submittedName>
        <fullName evidence="5">LCP family protein</fullName>
    </submittedName>
</protein>
<dbReference type="Proteomes" id="UP000640335">
    <property type="component" value="Unassembled WGS sequence"/>
</dbReference>
<dbReference type="Pfam" id="PF03816">
    <property type="entry name" value="LytR_cpsA_psr"/>
    <property type="match status" value="1"/>
</dbReference>
<dbReference type="PANTHER" id="PTHR33392">
    <property type="entry name" value="POLYISOPRENYL-TEICHOIC ACID--PEPTIDOGLYCAN TEICHOIC ACID TRANSFERASE TAGU"/>
    <property type="match status" value="1"/>
</dbReference>
<feature type="region of interest" description="Disordered" evidence="2">
    <location>
        <begin position="378"/>
        <end position="490"/>
    </location>
</feature>
<comment type="caution">
    <text evidence="5">The sequence shown here is derived from an EMBL/GenBank/DDBJ whole genome shotgun (WGS) entry which is preliminary data.</text>
</comment>
<dbReference type="InterPro" id="IPR050922">
    <property type="entry name" value="LytR/CpsA/Psr_CW_biosynth"/>
</dbReference>
<feature type="compositionally biased region" description="Gly residues" evidence="2">
    <location>
        <begin position="453"/>
        <end position="463"/>
    </location>
</feature>
<dbReference type="EMBL" id="JACSQZ010000006">
    <property type="protein sequence ID" value="MBD7914052.1"/>
    <property type="molecule type" value="Genomic_DNA"/>
</dbReference>
<dbReference type="RefSeq" id="WP_191748312.1">
    <property type="nucleotide sequence ID" value="NZ_JACSQZ010000006.1"/>
</dbReference>
<comment type="similarity">
    <text evidence="1">Belongs to the LytR/CpsA/Psr (LCP) family.</text>
</comment>
<feature type="transmembrane region" description="Helical" evidence="3">
    <location>
        <begin position="21"/>
        <end position="45"/>
    </location>
</feature>
<dbReference type="InterPro" id="IPR004474">
    <property type="entry name" value="LytR_CpsA_psr"/>
</dbReference>
<feature type="domain" description="Cell envelope-related transcriptional attenuator" evidence="4">
    <location>
        <begin position="89"/>
        <end position="258"/>
    </location>
</feature>
<feature type="compositionally biased region" description="Polar residues" evidence="2">
    <location>
        <begin position="431"/>
        <end position="443"/>
    </location>
</feature>
<sequence length="490" mass="54151">MDENQSIKGRKTKKNKKKKRNKILIITILGILALLIAIPVGYYYYIRSQVYVEPTPSTTKKEVSYKEVEGITNVLLIGTDGRTNDEPARSDSIIIATLDNNNKKVKLTSIIRDTLVDIPEYGENKINSAFFFGASELDDKGNLRGAEGGASLLMETIEENFNIHLDKYIIVNFWGFEAIIDEIGGIEADIKDYEIDEVNKYIGESTGVNSPPITETGLQTLNGQQALSYARIRYVGNGGFERGERQNKVLLQIATKLKEVNPLKYVSIANSLAKQVKTNIDIPEALNLAYTIYKLPSLDFEQLQIPQTELIARDNLYKDRGWCLLIDLEQNSKIMHDFIFNDKLPNPEEFDLISVENVAAMYDAEEARYNSIYNIKPEDYNDKNQEETITPTPPKEEKPSNNQNDVNNSTPNNGGTNSGNNNGGSNNSGTQQEGTTPGSNEGVTSPDGATDGTDGGETNGTGTDGSTSTQNPNSEVHKEEGQTTQKPSNP</sequence>
<reference evidence="5 6" key="1">
    <citation type="submission" date="2020-08" db="EMBL/GenBank/DDBJ databases">
        <title>A Genomic Blueprint of the Chicken Gut Microbiome.</title>
        <authorList>
            <person name="Gilroy R."/>
            <person name="Ravi A."/>
            <person name="Getino M."/>
            <person name="Pursley I."/>
            <person name="Horton D.L."/>
            <person name="Alikhan N.-F."/>
            <person name="Baker D."/>
            <person name="Gharbi K."/>
            <person name="Hall N."/>
            <person name="Watson M."/>
            <person name="Adriaenssens E.M."/>
            <person name="Foster-Nyarko E."/>
            <person name="Jarju S."/>
            <person name="Secka A."/>
            <person name="Antonio M."/>
            <person name="Oren A."/>
            <person name="Chaudhuri R."/>
            <person name="La Ragione R.M."/>
            <person name="Hildebrand F."/>
            <person name="Pallen M.J."/>
        </authorList>
    </citation>
    <scope>NUCLEOTIDE SEQUENCE [LARGE SCALE GENOMIC DNA]</scope>
    <source>
        <strain evidence="5 6">Sa3CUN1</strain>
    </source>
</reference>
<feature type="compositionally biased region" description="Low complexity" evidence="2">
    <location>
        <begin position="407"/>
        <end position="430"/>
    </location>
</feature>
<dbReference type="Gene3D" id="3.40.630.190">
    <property type="entry name" value="LCP protein"/>
    <property type="match status" value="1"/>
</dbReference>
<proteinExistence type="inferred from homology"/>
<evidence type="ECO:0000256" key="2">
    <source>
        <dbReference type="SAM" id="MobiDB-lite"/>
    </source>
</evidence>
<evidence type="ECO:0000313" key="6">
    <source>
        <dbReference type="Proteomes" id="UP000640335"/>
    </source>
</evidence>
<accession>A0ABR8Q0V6</accession>
<keyword evidence="3" id="KW-0812">Transmembrane</keyword>
<gene>
    <name evidence="5" type="ORF">H9660_02740</name>
</gene>